<evidence type="ECO:0000313" key="2">
    <source>
        <dbReference type="EMBL" id="KAJ6257601.1"/>
    </source>
</evidence>
<sequence length="63" mass="6706">MAPLTGAPPASSALAAIPTLSTAGRNLKYANQITANYHNMQQKRRPQPGLHTFPSSMADEAEI</sequence>
<reference evidence="2" key="1">
    <citation type="submission" date="2023-01" db="EMBL/GenBank/DDBJ databases">
        <title>The chitinases involved in constricting ring structure development in the nematode-trapping fungus Drechslerella dactyloides.</title>
        <authorList>
            <person name="Wang R."/>
            <person name="Zhang L."/>
            <person name="Tang P."/>
            <person name="Li S."/>
            <person name="Liang L."/>
        </authorList>
    </citation>
    <scope>NUCLEOTIDE SEQUENCE</scope>
    <source>
        <strain evidence="2">YMF1.00031</strain>
    </source>
</reference>
<name>A0AAD6ISI8_DREDA</name>
<keyword evidence="3" id="KW-1185">Reference proteome</keyword>
<dbReference type="EMBL" id="JAQGDS010000010">
    <property type="protein sequence ID" value="KAJ6257601.1"/>
    <property type="molecule type" value="Genomic_DNA"/>
</dbReference>
<feature type="region of interest" description="Disordered" evidence="1">
    <location>
        <begin position="39"/>
        <end position="63"/>
    </location>
</feature>
<protein>
    <submittedName>
        <fullName evidence="2">Uncharacterized protein</fullName>
    </submittedName>
</protein>
<comment type="caution">
    <text evidence="2">The sequence shown here is derived from an EMBL/GenBank/DDBJ whole genome shotgun (WGS) entry which is preliminary data.</text>
</comment>
<accession>A0AAD6ISI8</accession>
<evidence type="ECO:0000256" key="1">
    <source>
        <dbReference type="SAM" id="MobiDB-lite"/>
    </source>
</evidence>
<organism evidence="2 3">
    <name type="scientific">Drechslerella dactyloides</name>
    <name type="common">Nematode-trapping fungus</name>
    <name type="synonym">Arthrobotrys dactyloides</name>
    <dbReference type="NCBI Taxonomy" id="74499"/>
    <lineage>
        <taxon>Eukaryota</taxon>
        <taxon>Fungi</taxon>
        <taxon>Dikarya</taxon>
        <taxon>Ascomycota</taxon>
        <taxon>Pezizomycotina</taxon>
        <taxon>Orbiliomycetes</taxon>
        <taxon>Orbiliales</taxon>
        <taxon>Orbiliaceae</taxon>
        <taxon>Drechslerella</taxon>
    </lineage>
</organism>
<dbReference type="AlphaFoldDB" id="A0AAD6ISI8"/>
<proteinExistence type="predicted"/>
<evidence type="ECO:0000313" key="3">
    <source>
        <dbReference type="Proteomes" id="UP001221413"/>
    </source>
</evidence>
<dbReference type="Proteomes" id="UP001221413">
    <property type="component" value="Unassembled WGS sequence"/>
</dbReference>
<gene>
    <name evidence="2" type="ORF">Dda_7387</name>
</gene>